<reference evidence="4" key="1">
    <citation type="journal article" date="2018" name="Proc. Natl. Acad. Sci. U.S.A.">
        <title>Linking secondary metabolites to gene clusters through genome sequencing of six diverse Aspergillus species.</title>
        <authorList>
            <person name="Kaerboelling I."/>
            <person name="Vesth T.C."/>
            <person name="Frisvad J.C."/>
            <person name="Nybo J.L."/>
            <person name="Theobald S."/>
            <person name="Kuo A."/>
            <person name="Bowyer P."/>
            <person name="Matsuda Y."/>
            <person name="Mondo S."/>
            <person name="Lyhne E.K."/>
            <person name="Kogle M.E."/>
            <person name="Clum A."/>
            <person name="Lipzen A."/>
            <person name="Salamov A."/>
            <person name="Ngan C.Y."/>
            <person name="Daum C."/>
            <person name="Chiniquy J."/>
            <person name="Barry K."/>
            <person name="LaButti K."/>
            <person name="Haridas S."/>
            <person name="Simmons B.A."/>
            <person name="Magnuson J.K."/>
            <person name="Mortensen U.H."/>
            <person name="Larsen T.O."/>
            <person name="Grigoriev I.V."/>
            <person name="Baker S.E."/>
            <person name="Andersen M.R."/>
        </authorList>
    </citation>
    <scope>NUCLEOTIDE SEQUENCE [LARGE SCALE GENOMIC DNA]</scope>
    <source>
        <strain evidence="4">IBT 16806</strain>
    </source>
</reference>
<sequence length="474" mass="53524">MSSTSSFSNSSPRVGETISKWGYSFKWTDSHLAQETIKPLRQEYDTLGAAALERIQAVRAALLGEREARGTAPPPNDLYILLRDHHGEDETLSRFWKELHTVPDWVDWEQLERGQRFFYRYAIANIVGFALQGFMAENSAASGVVEVLVRTGGFSTRMLLGRLLETFQWLVQVTHSLAAIQPGGDGHIATIRVRLLHSSVRQRILKLCERNPEYYDISHHGIPINTLDSIHSITTFSCNHMWLQLPKFGVKPSPQEIDDYVALFRYLGYLLGTPTAFFETAQKAKVTMESCYLHELRITETSRVVAYNFVQCVQNLSAPFHVSSGFIEAGSRWINGDELCDELGLGRPGALHYLAFMGHCMLVVFMAWVQRLVPGVDGFVVKFFRSILYRALVNRKSRTSFQFQYVPQEGKKTGREAYQAGRKVHTDQTSHVSMGLFEFMFLSVVLVFGGLTVGSILAGGLWVLELSGRRHLMS</sequence>
<dbReference type="EMBL" id="MSZS01000001">
    <property type="protein sequence ID" value="PKX98053.1"/>
    <property type="molecule type" value="Genomic_DNA"/>
</dbReference>
<dbReference type="Proteomes" id="UP000234474">
    <property type="component" value="Unassembled WGS sequence"/>
</dbReference>
<proteinExistence type="predicted"/>
<accession>A0A2I1CKB5</accession>
<dbReference type="VEuPathDB" id="FungiDB:P174DRAFT_455832"/>
<protein>
    <recommendedName>
        <fullName evidence="2">ER-bound oxygenase mpaB/mpaB'/Rubber oxygenase catalytic domain-containing protein</fullName>
    </recommendedName>
</protein>
<dbReference type="AlphaFoldDB" id="A0A2I1CKB5"/>
<dbReference type="PANTHER" id="PTHR37539">
    <property type="entry name" value="SECRETED PROTEIN-RELATED"/>
    <property type="match status" value="1"/>
</dbReference>
<comment type="caution">
    <text evidence="3">The sequence shown here is derived from an EMBL/GenBank/DDBJ whole genome shotgun (WGS) entry which is preliminary data.</text>
</comment>
<dbReference type="STRING" id="1392255.A0A2I1CKB5"/>
<keyword evidence="1" id="KW-0812">Transmembrane</keyword>
<dbReference type="Pfam" id="PF09995">
    <property type="entry name" value="MPAB_Lcp_cat"/>
    <property type="match status" value="1"/>
</dbReference>
<dbReference type="RefSeq" id="XP_024686648.1">
    <property type="nucleotide sequence ID" value="XM_024829367.1"/>
</dbReference>
<evidence type="ECO:0000259" key="2">
    <source>
        <dbReference type="Pfam" id="PF09995"/>
    </source>
</evidence>
<keyword evidence="1" id="KW-0472">Membrane</keyword>
<dbReference type="PANTHER" id="PTHR37539:SF1">
    <property type="entry name" value="ER-BOUND OXYGENASE MPAB_MPAB'_RUBBER OXYGENASE CATALYTIC DOMAIN-CONTAINING PROTEIN"/>
    <property type="match status" value="1"/>
</dbReference>
<feature type="transmembrane region" description="Helical" evidence="1">
    <location>
        <begin position="439"/>
        <end position="464"/>
    </location>
</feature>
<keyword evidence="4" id="KW-1185">Reference proteome</keyword>
<dbReference type="OMA" id="CDQLGMG"/>
<evidence type="ECO:0000256" key="1">
    <source>
        <dbReference type="SAM" id="Phobius"/>
    </source>
</evidence>
<evidence type="ECO:0000313" key="3">
    <source>
        <dbReference type="EMBL" id="PKX98053.1"/>
    </source>
</evidence>
<keyword evidence="1" id="KW-1133">Transmembrane helix</keyword>
<dbReference type="GeneID" id="36536693"/>
<name>A0A2I1CKB5_ASPN1</name>
<dbReference type="OrthoDB" id="6361347at2759"/>
<organism evidence="3 4">
    <name type="scientific">Aspergillus novofumigatus (strain IBT 16806)</name>
    <dbReference type="NCBI Taxonomy" id="1392255"/>
    <lineage>
        <taxon>Eukaryota</taxon>
        <taxon>Fungi</taxon>
        <taxon>Dikarya</taxon>
        <taxon>Ascomycota</taxon>
        <taxon>Pezizomycotina</taxon>
        <taxon>Eurotiomycetes</taxon>
        <taxon>Eurotiomycetidae</taxon>
        <taxon>Eurotiales</taxon>
        <taxon>Aspergillaceae</taxon>
        <taxon>Aspergillus</taxon>
        <taxon>Aspergillus subgen. Fumigati</taxon>
    </lineage>
</organism>
<feature type="domain" description="ER-bound oxygenase mpaB/mpaB'/Rubber oxygenase catalytic" evidence="2">
    <location>
        <begin position="126"/>
        <end position="359"/>
    </location>
</feature>
<dbReference type="GO" id="GO:0016491">
    <property type="term" value="F:oxidoreductase activity"/>
    <property type="evidence" value="ECO:0007669"/>
    <property type="project" value="InterPro"/>
</dbReference>
<evidence type="ECO:0000313" key="4">
    <source>
        <dbReference type="Proteomes" id="UP000234474"/>
    </source>
</evidence>
<dbReference type="InterPro" id="IPR018713">
    <property type="entry name" value="MPAB/Lcp_cat_dom"/>
</dbReference>
<dbReference type="InterPro" id="IPR037473">
    <property type="entry name" value="Lcp-like"/>
</dbReference>
<gene>
    <name evidence="3" type="ORF">P174DRAFT_455832</name>
</gene>